<protein>
    <submittedName>
        <fullName evidence="3">Glycosyltransferase (Group I)</fullName>
    </submittedName>
</protein>
<dbReference type="PANTHER" id="PTHR12526:SF572">
    <property type="entry name" value="BLL5144 PROTEIN"/>
    <property type="match status" value="1"/>
</dbReference>
<dbReference type="InterPro" id="IPR028098">
    <property type="entry name" value="Glyco_trans_4-like_N"/>
</dbReference>
<evidence type="ECO:0000313" key="3">
    <source>
        <dbReference type="EMBL" id="CDZ31777.1"/>
    </source>
</evidence>
<accession>A0A0T7F9R4</accession>
<reference evidence="3 4" key="1">
    <citation type="submission" date="2014-08" db="EMBL/GenBank/DDBJ databases">
        <authorList>
            <person name="Chen Y.-H."/>
        </authorList>
    </citation>
    <scope>NUCLEOTIDE SEQUENCE [LARGE SCALE GENOMIC DNA]</scope>
</reference>
<dbReference type="RefSeq" id="WP_046664806.1">
    <property type="nucleotide sequence ID" value="NZ_CCRH01000001.1"/>
</dbReference>
<organism evidence="3 4">
    <name type="scientific">Neorhizobium galegae bv. officinalis</name>
    <dbReference type="NCBI Taxonomy" id="323656"/>
    <lineage>
        <taxon>Bacteria</taxon>
        <taxon>Pseudomonadati</taxon>
        <taxon>Pseudomonadota</taxon>
        <taxon>Alphaproteobacteria</taxon>
        <taxon>Hyphomicrobiales</taxon>
        <taxon>Rhizobiaceae</taxon>
        <taxon>Rhizobium/Agrobacterium group</taxon>
        <taxon>Neorhizobium</taxon>
    </lineage>
</organism>
<gene>
    <name evidence="3" type="ORF">NGAL_HAMBI1145_05410</name>
</gene>
<dbReference type="CDD" id="cd03822">
    <property type="entry name" value="GT4_mannosyltransferase-like"/>
    <property type="match status" value="1"/>
</dbReference>
<dbReference type="Pfam" id="PF00534">
    <property type="entry name" value="Glycos_transf_1"/>
    <property type="match status" value="1"/>
</dbReference>
<sequence length="761" mass="83956">MTQLRKIAFIGNSLPRRCGIATFTSDLQQAVSKSPAKVETVIVAMNDHGHTYDYPPSVALQIRDENLEDYISTAQALNAGRFDVVCLQHEFGIFGGEAGSYILELMSRLNMPIVTTLHTVLAEPNAAQRRVLTRIIETSAKVIVMAEKGRALLRQVYHAPADKIEVIPHGIPDIAFAEPDLAKAKLGFSGRPVILTFGLLSPNKGIEVMIDAMPLILESSPDAVYVVLGATHPNLIRNQGEAYRESLVARVQALGIENHVVFLDQFVDQAKLLDFISMCDVYATPYLNEAQMTSGTLAYSFGLGKAVVSTPYWHARELLAEGRGILVASGDVQAIGTEIAGLLTDDTRRDAMRARAYASSRSMTWQRTAERYVAVFETAKRHLRALATAPGERHAPTRSVSVLPETQLTYFLSMCDDTGLFQHAVHSVPDRAHGYCVDDNARALLLASALNTSGEKSLPETLTSRFASFVQHAWNPDKKHFRNFMGFDRRWLEDMGSEDSHGRTLWALGECARSDINASRRSWAAALFAEALPTVEMFRSPRAWAFTLLGLDGYCAIRGEDLFAKRMRRLLADRLMDILVRVETGDWTWFEEGLSYDNARLPQALIITGHASGTSAYVVAGVRTLRWLMTKQTAPGGHFRPIGTDGFGDIRKPPQEFDQQPLEATATISACLAAWHADQGAEWKNGANSAFAWFLGSNDLSQTLVDIDTGSCRDGLHRLRVNENRGGESVISYLLALVEFRRFAGLSEQPAEPARLRALCA</sequence>
<dbReference type="Pfam" id="PF13439">
    <property type="entry name" value="Glyco_transf_4"/>
    <property type="match status" value="1"/>
</dbReference>
<dbReference type="Proteomes" id="UP000046176">
    <property type="component" value="Unassembled WGS sequence"/>
</dbReference>
<evidence type="ECO:0000259" key="2">
    <source>
        <dbReference type="Pfam" id="PF13439"/>
    </source>
</evidence>
<dbReference type="SUPFAM" id="SSF53756">
    <property type="entry name" value="UDP-Glycosyltransferase/glycogen phosphorylase"/>
    <property type="match status" value="1"/>
</dbReference>
<dbReference type="InterPro" id="IPR001296">
    <property type="entry name" value="Glyco_trans_1"/>
</dbReference>
<dbReference type="AlphaFoldDB" id="A0A0T7F9R4"/>
<dbReference type="PANTHER" id="PTHR12526">
    <property type="entry name" value="GLYCOSYLTRANSFERASE"/>
    <property type="match status" value="1"/>
</dbReference>
<dbReference type="GO" id="GO:0016757">
    <property type="term" value="F:glycosyltransferase activity"/>
    <property type="evidence" value="ECO:0007669"/>
    <property type="project" value="InterPro"/>
</dbReference>
<feature type="domain" description="Glycosyl transferase family 1" evidence="1">
    <location>
        <begin position="184"/>
        <end position="357"/>
    </location>
</feature>
<dbReference type="OrthoDB" id="9765330at2"/>
<dbReference type="Gene3D" id="3.40.50.2000">
    <property type="entry name" value="Glycogen Phosphorylase B"/>
    <property type="match status" value="2"/>
</dbReference>
<name>A0A0T7F9R4_NEOGA</name>
<evidence type="ECO:0000259" key="1">
    <source>
        <dbReference type="Pfam" id="PF00534"/>
    </source>
</evidence>
<evidence type="ECO:0000313" key="4">
    <source>
        <dbReference type="Proteomes" id="UP000046176"/>
    </source>
</evidence>
<feature type="domain" description="Glycosyltransferase subfamily 4-like N-terminal" evidence="2">
    <location>
        <begin position="43"/>
        <end position="171"/>
    </location>
</feature>
<dbReference type="EMBL" id="CCRH01000001">
    <property type="protein sequence ID" value="CDZ31777.1"/>
    <property type="molecule type" value="Genomic_DNA"/>
</dbReference>
<keyword evidence="3" id="KW-0808">Transferase</keyword>
<proteinExistence type="predicted"/>